<dbReference type="AlphaFoldDB" id="A0A8H3FAS9"/>
<dbReference type="EMBL" id="CAJPDS010000027">
    <property type="protein sequence ID" value="CAF9921109.1"/>
    <property type="molecule type" value="Genomic_DNA"/>
</dbReference>
<keyword evidence="2" id="KW-1185">Reference proteome</keyword>
<proteinExistence type="predicted"/>
<sequence>MGQRHQLYVIAKIAGRYRGLAALHSQWLYGLGAVTRCRRALQVFQAAENRIPIQQELLAARTRPEAFWNRELTYDYEGSGCAEIIAPFPFISTAFTLGSSFDPLHGIHNRVLPLQFNTPFDGGDNNDGVTIIDVTQQARPRYCFVFFKTPENMDDDESIAFMYTPLSASDYLKAYDDRGYPGINEQSQRLLESMEQWPLIDIATLTQTWPHASWGGVSVESHSRAHTEASQESFQDPIAVTDSNLENVVSVVLDVPNLTHDEMTTFSQLPGFRQRLKARLCKMAEDQILHTSPTNCELICTALEQDDYVDLSPFRSFSSEWLCQIISRLQSGGKMTALNVANCTHITAADLKTVIDIKSNLHTICALEMPQIPLETILSLLKSPSNKIGRVYHTELFQKAFQVFPKDRKDLIQAPQSENITMANPIDQLILAKVLHYNSQGAPENRAGEYFDWKAFGFQKHDRVDIRYSYCVVCPFNDLPLQATSSLSGLVNYLQVSTKQDSFMFQGCSEIGSMVAKSFATASTALDNAGKASNDNVGPLPASLWSAVNLCAGYGGDPWPLELPALKPGRWSFLLIHENLVGPNQTTMIKPRYAIISPVEEGSSNGAPPKFRVIDMETFLKEVMTDQDRDNLATFWAQHGAPLTEKIVEQEVHELVPLVKRNLDGGPDFWTDFGTVGWLLQRRW</sequence>
<dbReference type="OrthoDB" id="3515175at2759"/>
<accession>A0A8H3FAS9</accession>
<evidence type="ECO:0000313" key="2">
    <source>
        <dbReference type="Proteomes" id="UP000664521"/>
    </source>
</evidence>
<gene>
    <name evidence="1" type="ORF">HETSPECPRED_004437</name>
</gene>
<name>A0A8H3FAS9_9LECA</name>
<reference evidence="1" key="1">
    <citation type="submission" date="2021-03" db="EMBL/GenBank/DDBJ databases">
        <authorList>
            <person name="Tagirdzhanova G."/>
        </authorList>
    </citation>
    <scope>NUCLEOTIDE SEQUENCE</scope>
</reference>
<evidence type="ECO:0000313" key="1">
    <source>
        <dbReference type="EMBL" id="CAF9921109.1"/>
    </source>
</evidence>
<dbReference type="Proteomes" id="UP000664521">
    <property type="component" value="Unassembled WGS sequence"/>
</dbReference>
<protein>
    <submittedName>
        <fullName evidence="1">Uncharacterized protein</fullName>
    </submittedName>
</protein>
<organism evidence="1 2">
    <name type="scientific">Heterodermia speciosa</name>
    <dbReference type="NCBI Taxonomy" id="116794"/>
    <lineage>
        <taxon>Eukaryota</taxon>
        <taxon>Fungi</taxon>
        <taxon>Dikarya</taxon>
        <taxon>Ascomycota</taxon>
        <taxon>Pezizomycotina</taxon>
        <taxon>Lecanoromycetes</taxon>
        <taxon>OSLEUM clade</taxon>
        <taxon>Lecanoromycetidae</taxon>
        <taxon>Caliciales</taxon>
        <taxon>Physciaceae</taxon>
        <taxon>Heterodermia</taxon>
    </lineage>
</organism>
<comment type="caution">
    <text evidence="1">The sequence shown here is derived from an EMBL/GenBank/DDBJ whole genome shotgun (WGS) entry which is preliminary data.</text>
</comment>